<dbReference type="InterPro" id="IPR015421">
    <property type="entry name" value="PyrdxlP-dep_Trfase_major"/>
</dbReference>
<dbReference type="Gene3D" id="3.90.1150.10">
    <property type="entry name" value="Aspartate Aminotransferase, domain 1"/>
    <property type="match status" value="1"/>
</dbReference>
<protein>
    <submittedName>
        <fullName evidence="4">Aspartate aminotransferase family protein</fullName>
    </submittedName>
</protein>
<dbReference type="KEGG" id="aey:CDG81_11710"/>
<dbReference type="GO" id="GO:0030170">
    <property type="term" value="F:pyridoxal phosphate binding"/>
    <property type="evidence" value="ECO:0007669"/>
    <property type="project" value="InterPro"/>
</dbReference>
<evidence type="ECO:0000256" key="3">
    <source>
        <dbReference type="RuleBase" id="RU003560"/>
    </source>
</evidence>
<dbReference type="OrthoDB" id="9801052at2"/>
<proteinExistence type="inferred from homology"/>
<evidence type="ECO:0000313" key="4">
    <source>
        <dbReference type="EMBL" id="ASU81060.1"/>
    </source>
</evidence>
<comment type="cofactor">
    <cofactor evidence="1">
        <name>pyridoxal 5'-phosphate</name>
        <dbReference type="ChEBI" id="CHEBI:597326"/>
    </cofactor>
</comment>
<dbReference type="InterPro" id="IPR015422">
    <property type="entry name" value="PyrdxlP-dep_Trfase_small"/>
</dbReference>
<evidence type="ECO:0000313" key="5">
    <source>
        <dbReference type="Proteomes" id="UP000215043"/>
    </source>
</evidence>
<accession>A0A223RYW7</accession>
<dbReference type="Proteomes" id="UP000215043">
    <property type="component" value="Chromosome"/>
</dbReference>
<dbReference type="EMBL" id="CP022752">
    <property type="protein sequence ID" value="ASU81060.1"/>
    <property type="molecule type" value="Genomic_DNA"/>
</dbReference>
<dbReference type="PANTHER" id="PTHR43713:SF3">
    <property type="entry name" value="GLUTAMATE-1-SEMIALDEHYDE 2,1-AMINOMUTASE 1, CHLOROPLASTIC-RELATED"/>
    <property type="match status" value="1"/>
</dbReference>
<evidence type="ECO:0000256" key="2">
    <source>
        <dbReference type="ARBA" id="ARBA00022898"/>
    </source>
</evidence>
<dbReference type="GO" id="GO:0008483">
    <property type="term" value="F:transaminase activity"/>
    <property type="evidence" value="ECO:0007669"/>
    <property type="project" value="UniProtKB-KW"/>
</dbReference>
<dbReference type="CDD" id="cd00610">
    <property type="entry name" value="OAT_like"/>
    <property type="match status" value="1"/>
</dbReference>
<reference evidence="4 5" key="1">
    <citation type="submission" date="2017-08" db="EMBL/GenBank/DDBJ databases">
        <title>The complete genome sequence of moderately halophilic actinomycete Actinopolyspora erythraea YIM 90600, the producer of novel erythromycin, novel actinopolysporins A-C and tubercidin.</title>
        <authorList>
            <person name="Yin M."/>
            <person name="Tang S."/>
        </authorList>
    </citation>
    <scope>NUCLEOTIDE SEQUENCE [LARGE SCALE GENOMIC DNA]</scope>
    <source>
        <strain evidence="4 5">YIM 90600</strain>
    </source>
</reference>
<organism evidence="4 5">
    <name type="scientific">Actinopolyspora erythraea</name>
    <dbReference type="NCBI Taxonomy" id="414996"/>
    <lineage>
        <taxon>Bacteria</taxon>
        <taxon>Bacillati</taxon>
        <taxon>Actinomycetota</taxon>
        <taxon>Actinomycetes</taxon>
        <taxon>Actinopolysporales</taxon>
        <taxon>Actinopolysporaceae</taxon>
        <taxon>Actinopolyspora</taxon>
    </lineage>
</organism>
<keyword evidence="4" id="KW-0808">Transferase</keyword>
<dbReference type="SUPFAM" id="SSF53383">
    <property type="entry name" value="PLP-dependent transferases"/>
    <property type="match status" value="1"/>
</dbReference>
<dbReference type="AlphaFoldDB" id="A0A223RYW7"/>
<keyword evidence="2 3" id="KW-0663">Pyridoxal phosphate</keyword>
<evidence type="ECO:0000256" key="1">
    <source>
        <dbReference type="ARBA" id="ARBA00001933"/>
    </source>
</evidence>
<keyword evidence="4" id="KW-0032">Aminotransferase</keyword>
<gene>
    <name evidence="4" type="ORF">CDG81_11710</name>
</gene>
<dbReference type="InterPro" id="IPR005814">
    <property type="entry name" value="Aminotrans_3"/>
</dbReference>
<dbReference type="PANTHER" id="PTHR43713">
    <property type="entry name" value="GLUTAMATE-1-SEMIALDEHYDE 2,1-AMINOMUTASE"/>
    <property type="match status" value="1"/>
</dbReference>
<sequence length="439" mass="46908">MPGGDTRTMTSYSPYPVYFDSAEGITVRDLDGNTYRDFLANYGALVHGHNHPALVAAVREQVELGTAPGGPTPLQIEHARRMCARVPSLEKLRYCNSGTEATMWALRTARAYTGRDLVVKIDGGYHGTHDWGQVNAFVAAGRRFEQCDPDLAPAVVSHGVPAGVLGSVLSIPYNDGATARRVMRDHSDRIAAVIVEPVLGVGGGIPAEPDFVRTLREVTSAIGALLVFDECATFRVGTWQAAHDVRPDLTTFSKIIGGGLPIGVFGGDSEVMSIFDPFSGRDPVFHASAFGGNSLSLAAGTAALDNFGPEEVERLNGLGSELRRSLDAVAEREGVAGDSVGYGSISYFHFGRGELVNAGQTAARRAGRATLRGLLHLELLNRGFLMGRHGIICLSTPTRTEDVAEFTAAFGQALRELRPYIAQQHPELLIESSTHGEPA</sequence>
<dbReference type="InterPro" id="IPR015424">
    <property type="entry name" value="PyrdxlP-dep_Trfase"/>
</dbReference>
<dbReference type="Pfam" id="PF00202">
    <property type="entry name" value="Aminotran_3"/>
    <property type="match status" value="1"/>
</dbReference>
<comment type="similarity">
    <text evidence="3">Belongs to the class-III pyridoxal-phosphate-dependent aminotransferase family.</text>
</comment>
<dbReference type="Gene3D" id="3.40.640.10">
    <property type="entry name" value="Type I PLP-dependent aspartate aminotransferase-like (Major domain)"/>
    <property type="match status" value="1"/>
</dbReference>
<name>A0A223RYW7_9ACTN</name>